<keyword evidence="7" id="KW-0732">Signal</keyword>
<keyword evidence="2 5" id="KW-0812">Transmembrane</keyword>
<comment type="subcellular location">
    <subcellularLocation>
        <location evidence="1">Membrane</location>
        <topology evidence="1">Multi-pass membrane protein</topology>
    </subcellularLocation>
</comment>
<dbReference type="EnsemblPlants" id="OBART07G13230.1">
    <property type="protein sequence ID" value="OBART07G13230.1"/>
    <property type="gene ID" value="OBART07G13230"/>
</dbReference>
<evidence type="ECO:0000256" key="6">
    <source>
        <dbReference type="SAM" id="Phobius"/>
    </source>
</evidence>
<evidence type="ECO:0000256" key="5">
    <source>
        <dbReference type="PROSITE-ProRule" id="PRU01087"/>
    </source>
</evidence>
<feature type="chain" id="PRO_5002272740" description="EXPERA domain-containing protein" evidence="7">
    <location>
        <begin position="23"/>
        <end position="363"/>
    </location>
</feature>
<feature type="transmembrane region" description="Helical" evidence="6">
    <location>
        <begin position="94"/>
        <end position="117"/>
    </location>
</feature>
<evidence type="ECO:0000256" key="3">
    <source>
        <dbReference type="ARBA" id="ARBA00022989"/>
    </source>
</evidence>
<dbReference type="PANTHER" id="PTHR31204:SF1">
    <property type="entry name" value="SIGMA INTRACELLULAR RECEPTOR 2"/>
    <property type="match status" value="1"/>
</dbReference>
<evidence type="ECO:0000256" key="2">
    <source>
        <dbReference type="ARBA" id="ARBA00022692"/>
    </source>
</evidence>
<feature type="transmembrane region" description="Helical" evidence="6">
    <location>
        <begin position="264"/>
        <end position="285"/>
    </location>
</feature>
<feature type="signal peptide" evidence="7">
    <location>
        <begin position="1"/>
        <end position="22"/>
    </location>
</feature>
<feature type="domain" description="EXPERA" evidence="8">
    <location>
        <begin position="180"/>
        <end position="312"/>
    </location>
</feature>
<protein>
    <recommendedName>
        <fullName evidence="8">EXPERA domain-containing protein</fullName>
    </recommendedName>
</protein>
<feature type="domain" description="EXPERA" evidence="8">
    <location>
        <begin position="8"/>
        <end position="155"/>
    </location>
</feature>
<dbReference type="Gramene" id="OBART07G13230.1">
    <property type="protein sequence ID" value="OBART07G13230.1"/>
    <property type="gene ID" value="OBART07G13230"/>
</dbReference>
<name>A0A0D3GQL6_9ORYZ</name>
<sequence length="363" mass="38838">MGLLSTAADAAVVLFSLAVAAAAPLIDAQAVLPRRLFPAPLVGLHRWYATEFGDYLAAEPPGFFRGLVWLELLLHWPLSVATLYGVLARRPWAGATALAAGVSVVTAMSAVLGEFLVSGRATHKLLQIHCSSARTGRVVFAGTSSFDGRVDHFSSSRSLYLSLCSAPPGVAAMGVVSAAADAAVVLFSLTVAVAAPLIDAQSVLPRHLFPAPLVSLKRWYAREFGDYLVARPPGFLRGLVWLELAFLWPLALATLYGILARRRWAATTSLIAGVSTLTSMSAILGEIVGSKKATLKLLQMYVPFAVFAAIAILRGLCSSAPRGLLYCGRVTNVRLRDVMYSVHRCKLPGRSYYLGIKIWESGI</sequence>
<dbReference type="eggNOG" id="ENOG502RZ62">
    <property type="taxonomic scope" value="Eukaryota"/>
</dbReference>
<evidence type="ECO:0000313" key="9">
    <source>
        <dbReference type="EnsemblPlants" id="OBART07G13230.1"/>
    </source>
</evidence>
<dbReference type="InterPro" id="IPR051987">
    <property type="entry name" value="Sigma-2_receptor-like"/>
</dbReference>
<evidence type="ECO:0000256" key="1">
    <source>
        <dbReference type="ARBA" id="ARBA00004141"/>
    </source>
</evidence>
<dbReference type="Pfam" id="PF05241">
    <property type="entry name" value="EBP"/>
    <property type="match status" value="2"/>
</dbReference>
<organism evidence="9">
    <name type="scientific">Oryza barthii</name>
    <dbReference type="NCBI Taxonomy" id="65489"/>
    <lineage>
        <taxon>Eukaryota</taxon>
        <taxon>Viridiplantae</taxon>
        <taxon>Streptophyta</taxon>
        <taxon>Embryophyta</taxon>
        <taxon>Tracheophyta</taxon>
        <taxon>Spermatophyta</taxon>
        <taxon>Magnoliopsida</taxon>
        <taxon>Liliopsida</taxon>
        <taxon>Poales</taxon>
        <taxon>Poaceae</taxon>
        <taxon>BOP clade</taxon>
        <taxon>Oryzoideae</taxon>
        <taxon>Oryzeae</taxon>
        <taxon>Oryzinae</taxon>
        <taxon>Oryza</taxon>
    </lineage>
</organism>
<dbReference type="GO" id="GO:0005783">
    <property type="term" value="C:endoplasmic reticulum"/>
    <property type="evidence" value="ECO:0007669"/>
    <property type="project" value="TreeGrafter"/>
</dbReference>
<dbReference type="HOGENOM" id="CLU_763719_0_0_1"/>
<dbReference type="AlphaFoldDB" id="A0A0D3GQL6"/>
<keyword evidence="10" id="KW-1185">Reference proteome</keyword>
<feature type="transmembrane region" description="Helical" evidence="6">
    <location>
        <begin position="239"/>
        <end position="258"/>
    </location>
</feature>
<evidence type="ECO:0000256" key="7">
    <source>
        <dbReference type="SAM" id="SignalP"/>
    </source>
</evidence>
<feature type="transmembrane region" description="Helical" evidence="6">
    <location>
        <begin position="297"/>
        <end position="316"/>
    </location>
</feature>
<reference evidence="9" key="2">
    <citation type="submission" date="2015-03" db="UniProtKB">
        <authorList>
            <consortium name="EnsemblPlants"/>
        </authorList>
    </citation>
    <scope>IDENTIFICATION</scope>
</reference>
<keyword evidence="3 5" id="KW-1133">Transmembrane helix</keyword>
<dbReference type="PaxDb" id="65489-OBART07G13230.1"/>
<keyword evidence="4 5" id="KW-0472">Membrane</keyword>
<evidence type="ECO:0000256" key="4">
    <source>
        <dbReference type="ARBA" id="ARBA00023136"/>
    </source>
</evidence>
<proteinExistence type="predicted"/>
<feature type="transmembrane region" description="Helical" evidence="6">
    <location>
        <begin position="66"/>
        <end position="87"/>
    </location>
</feature>
<dbReference type="STRING" id="65489.A0A0D3GQL6"/>
<dbReference type="PROSITE" id="PS51751">
    <property type="entry name" value="EXPERA"/>
    <property type="match status" value="2"/>
</dbReference>
<dbReference type="Proteomes" id="UP000026960">
    <property type="component" value="Chromosome 7"/>
</dbReference>
<dbReference type="PANTHER" id="PTHR31204">
    <property type="entry name" value="SIGMA INTRACELLULAR RECEPTOR 2"/>
    <property type="match status" value="1"/>
</dbReference>
<evidence type="ECO:0000259" key="8">
    <source>
        <dbReference type="PROSITE" id="PS51751"/>
    </source>
</evidence>
<dbReference type="GO" id="GO:0016020">
    <property type="term" value="C:membrane"/>
    <property type="evidence" value="ECO:0007669"/>
    <property type="project" value="UniProtKB-SubCell"/>
</dbReference>
<dbReference type="InterPro" id="IPR033118">
    <property type="entry name" value="EXPERA"/>
</dbReference>
<feature type="transmembrane region" description="Helical" evidence="6">
    <location>
        <begin position="170"/>
        <end position="198"/>
    </location>
</feature>
<reference evidence="9" key="1">
    <citation type="journal article" date="2009" name="Rice">
        <title>De Novo Next Generation Sequencing of Plant Genomes.</title>
        <authorList>
            <person name="Rounsley S."/>
            <person name="Marri P.R."/>
            <person name="Yu Y."/>
            <person name="He R."/>
            <person name="Sisneros N."/>
            <person name="Goicoechea J.L."/>
            <person name="Lee S.J."/>
            <person name="Angelova A."/>
            <person name="Kudrna D."/>
            <person name="Luo M."/>
            <person name="Affourtit J."/>
            <person name="Desany B."/>
            <person name="Knight J."/>
            <person name="Niazi F."/>
            <person name="Egholm M."/>
            <person name="Wing R.A."/>
        </authorList>
    </citation>
    <scope>NUCLEOTIDE SEQUENCE [LARGE SCALE GENOMIC DNA]</scope>
    <source>
        <strain evidence="9">cv. IRGC 105608</strain>
    </source>
</reference>
<evidence type="ECO:0000313" key="10">
    <source>
        <dbReference type="Proteomes" id="UP000026960"/>
    </source>
</evidence>
<accession>A0A0D3GQL6</accession>